<feature type="compositionally biased region" description="Basic and acidic residues" evidence="1">
    <location>
        <begin position="124"/>
        <end position="139"/>
    </location>
</feature>
<reference evidence="2" key="1">
    <citation type="submission" date="2021-12" db="EMBL/GenBank/DDBJ databases">
        <authorList>
            <person name="Zaccaron A."/>
            <person name="Stergiopoulos I."/>
        </authorList>
    </citation>
    <scope>NUCLEOTIDE SEQUENCE</scope>
    <source>
        <strain evidence="2">Race5_Kim</strain>
    </source>
</reference>
<dbReference type="Proteomes" id="UP000756132">
    <property type="component" value="Chromosome 2"/>
</dbReference>
<sequence length="139" mass="15335">MALRSCLCDRLKRQPAVRGFYLPSDTYSEATAKREDRSASQAVATTSSPAPADSHPIASPSALEAIMRQLQQLQGTVNTLQADLDQERMYSDSLKDQIEKVEGSCKQSDQNIKAVQAKAISRQDQQHETLDALQRDIAT</sequence>
<feature type="region of interest" description="Disordered" evidence="1">
    <location>
        <begin position="118"/>
        <end position="139"/>
    </location>
</feature>
<evidence type="ECO:0000313" key="3">
    <source>
        <dbReference type="Proteomes" id="UP000756132"/>
    </source>
</evidence>
<evidence type="ECO:0000256" key="1">
    <source>
        <dbReference type="SAM" id="MobiDB-lite"/>
    </source>
</evidence>
<protein>
    <submittedName>
        <fullName evidence="2">Uncharacterized protein</fullName>
    </submittedName>
</protein>
<reference evidence="2" key="2">
    <citation type="journal article" date="2022" name="Microb. Genom.">
        <title>A chromosome-scale genome assembly of the tomato pathogen Cladosporium fulvum reveals a compartmentalized genome architecture and the presence of a dispensable chromosome.</title>
        <authorList>
            <person name="Zaccaron A.Z."/>
            <person name="Chen L.H."/>
            <person name="Samaras A."/>
            <person name="Stergiopoulos I."/>
        </authorList>
    </citation>
    <scope>NUCLEOTIDE SEQUENCE</scope>
    <source>
        <strain evidence="2">Race5_Kim</strain>
    </source>
</reference>
<keyword evidence="3" id="KW-1185">Reference proteome</keyword>
<organism evidence="2 3">
    <name type="scientific">Passalora fulva</name>
    <name type="common">Tomato leaf mold</name>
    <name type="synonym">Cladosporium fulvum</name>
    <dbReference type="NCBI Taxonomy" id="5499"/>
    <lineage>
        <taxon>Eukaryota</taxon>
        <taxon>Fungi</taxon>
        <taxon>Dikarya</taxon>
        <taxon>Ascomycota</taxon>
        <taxon>Pezizomycotina</taxon>
        <taxon>Dothideomycetes</taxon>
        <taxon>Dothideomycetidae</taxon>
        <taxon>Mycosphaerellales</taxon>
        <taxon>Mycosphaerellaceae</taxon>
        <taxon>Fulvia</taxon>
    </lineage>
</organism>
<dbReference type="AlphaFoldDB" id="A0A9Q8P4Z1"/>
<dbReference type="RefSeq" id="XP_047757730.1">
    <property type="nucleotide sequence ID" value="XM_047902444.1"/>
</dbReference>
<gene>
    <name evidence="2" type="ORF">CLAFUR5_03296</name>
</gene>
<feature type="compositionally biased region" description="Polar residues" evidence="1">
    <location>
        <begin position="39"/>
        <end position="49"/>
    </location>
</feature>
<dbReference type="EMBL" id="CP090164">
    <property type="protein sequence ID" value="UJO13364.1"/>
    <property type="molecule type" value="Genomic_DNA"/>
</dbReference>
<evidence type="ECO:0000313" key="2">
    <source>
        <dbReference type="EMBL" id="UJO13364.1"/>
    </source>
</evidence>
<name>A0A9Q8P4Z1_PASFU</name>
<feature type="region of interest" description="Disordered" evidence="1">
    <location>
        <begin position="27"/>
        <end position="58"/>
    </location>
</feature>
<dbReference type="GeneID" id="71983174"/>
<proteinExistence type="predicted"/>
<accession>A0A9Q8P4Z1</accession>
<dbReference type="KEGG" id="ffu:CLAFUR5_03296"/>